<accession>A0A3A1P1M0</accession>
<dbReference type="Proteomes" id="UP000265366">
    <property type="component" value="Unassembled WGS sequence"/>
</dbReference>
<feature type="compositionally biased region" description="Pro residues" evidence="1">
    <location>
        <begin position="43"/>
        <end position="52"/>
    </location>
</feature>
<dbReference type="AlphaFoldDB" id="A0A3A1P1M0"/>
<evidence type="ECO:0000313" key="4">
    <source>
        <dbReference type="Proteomes" id="UP000265366"/>
    </source>
</evidence>
<feature type="domain" description="Deacetylase PdaC" evidence="2">
    <location>
        <begin position="73"/>
        <end position="163"/>
    </location>
</feature>
<organism evidence="3 4">
    <name type="scientific">Aurantiacibacter xanthus</name>
    <dbReference type="NCBI Taxonomy" id="1784712"/>
    <lineage>
        <taxon>Bacteria</taxon>
        <taxon>Pseudomonadati</taxon>
        <taxon>Pseudomonadota</taxon>
        <taxon>Alphaproteobacteria</taxon>
        <taxon>Sphingomonadales</taxon>
        <taxon>Erythrobacteraceae</taxon>
        <taxon>Aurantiacibacter</taxon>
    </lineage>
</organism>
<name>A0A3A1P1M0_9SPHN</name>
<dbReference type="OrthoDB" id="4760806at2"/>
<dbReference type="Gene3D" id="3.30.565.40">
    <property type="entry name" value="Fervidobacterium nodosum Rt17-B1 like"/>
    <property type="match status" value="1"/>
</dbReference>
<protein>
    <submittedName>
        <fullName evidence="3">DUF4163 domain-containing protein</fullName>
    </submittedName>
</protein>
<dbReference type="InterPro" id="IPR025303">
    <property type="entry name" value="PdaC"/>
</dbReference>
<feature type="region of interest" description="Disordered" evidence="1">
    <location>
        <begin position="38"/>
        <end position="71"/>
    </location>
</feature>
<dbReference type="EMBL" id="QXFM01000113">
    <property type="protein sequence ID" value="RIV83193.1"/>
    <property type="molecule type" value="Genomic_DNA"/>
</dbReference>
<dbReference type="Pfam" id="PF13739">
    <property type="entry name" value="PdaC"/>
    <property type="match status" value="1"/>
</dbReference>
<evidence type="ECO:0000259" key="2">
    <source>
        <dbReference type="Pfam" id="PF13739"/>
    </source>
</evidence>
<keyword evidence="4" id="KW-1185">Reference proteome</keyword>
<gene>
    <name evidence="3" type="ORF">D2V17_13420</name>
</gene>
<evidence type="ECO:0000256" key="1">
    <source>
        <dbReference type="SAM" id="MobiDB-lite"/>
    </source>
</evidence>
<comment type="caution">
    <text evidence="3">The sequence shown here is derived from an EMBL/GenBank/DDBJ whole genome shotgun (WGS) entry which is preliminary data.</text>
</comment>
<evidence type="ECO:0000313" key="3">
    <source>
        <dbReference type="EMBL" id="RIV83193.1"/>
    </source>
</evidence>
<feature type="compositionally biased region" description="Low complexity" evidence="1">
    <location>
        <begin position="53"/>
        <end position="69"/>
    </location>
</feature>
<proteinExistence type="predicted"/>
<sequence>MLIKQSLAYSGRIWEETKGMMRKYFWLASALALVSCQEAQQPNQPPQTPTPPEAVASGADEAEAPAGGARQVKEETDTFVFEYSYPQAAGDNPVLAKWLDNQLEKRRDELALNAARDKETARDNGFPFNKYFSTTEWQVVADLPGWLSLSAEISTYTGGAHSNYGFDSMVWDEERNIPVEPIAFFTSPDALDAVLGKELCEQLNKERGKRRGEPVPEGSTEMFDACVAISEPNLLLGSAGGHKFDRIGVKIAPYIAGPWVEGSYEFTFAMTPAMLETVRPEYREIFAVGK</sequence>
<reference evidence="3 4" key="1">
    <citation type="submission" date="2018-08" db="EMBL/GenBank/DDBJ databases">
        <title>Erythrobacter zhengii sp.nov., a bacterium isolated from deep-sea sediment.</title>
        <authorList>
            <person name="Fang C."/>
            <person name="Wu Y.-H."/>
            <person name="Sun C."/>
            <person name="Wang H."/>
            <person name="Cheng H."/>
            <person name="Meng F.-X."/>
            <person name="Wang C.-S."/>
            <person name="Xu X.-W."/>
        </authorList>
    </citation>
    <scope>NUCLEOTIDE SEQUENCE [LARGE SCALE GENOMIC DNA]</scope>
    <source>
        <strain evidence="3 4">CCTCC AB 2015396</strain>
    </source>
</reference>